<organism evidence="2 3">
    <name type="scientific">Litoreibacter albidus</name>
    <dbReference type="NCBI Taxonomy" id="670155"/>
    <lineage>
        <taxon>Bacteria</taxon>
        <taxon>Pseudomonadati</taxon>
        <taxon>Pseudomonadota</taxon>
        <taxon>Alphaproteobacteria</taxon>
        <taxon>Rhodobacterales</taxon>
        <taxon>Roseobacteraceae</taxon>
        <taxon>Litoreibacter</taxon>
    </lineage>
</organism>
<sequence length="53" mass="5491">MKKLIISLGVVASLLTGPAVANTNGQVETSDLETLSDVQLDALISILSGLPRQ</sequence>
<reference evidence="3" key="1">
    <citation type="submission" date="2016-10" db="EMBL/GenBank/DDBJ databases">
        <authorList>
            <person name="Varghese N."/>
            <person name="Submissions S."/>
        </authorList>
    </citation>
    <scope>NUCLEOTIDE SEQUENCE [LARGE SCALE GENOMIC DNA]</scope>
    <source>
        <strain evidence="3">DSM 26922</strain>
    </source>
</reference>
<evidence type="ECO:0000313" key="3">
    <source>
        <dbReference type="Proteomes" id="UP000199441"/>
    </source>
</evidence>
<feature type="chain" id="PRO_5011586967" evidence="1">
    <location>
        <begin position="22"/>
        <end position="53"/>
    </location>
</feature>
<accession>A0A1H3DRQ0</accession>
<name>A0A1H3DRQ0_9RHOB</name>
<dbReference type="AlphaFoldDB" id="A0A1H3DRQ0"/>
<dbReference type="Proteomes" id="UP000199441">
    <property type="component" value="Unassembled WGS sequence"/>
</dbReference>
<evidence type="ECO:0000313" key="2">
    <source>
        <dbReference type="EMBL" id="SDX69017.1"/>
    </source>
</evidence>
<feature type="signal peptide" evidence="1">
    <location>
        <begin position="1"/>
        <end position="21"/>
    </location>
</feature>
<gene>
    <name evidence="2" type="ORF">SAMN04488001_0208</name>
</gene>
<keyword evidence="1" id="KW-0732">Signal</keyword>
<dbReference type="EMBL" id="FNOI01000012">
    <property type="protein sequence ID" value="SDX69017.1"/>
    <property type="molecule type" value="Genomic_DNA"/>
</dbReference>
<keyword evidence="3" id="KW-1185">Reference proteome</keyword>
<protein>
    <submittedName>
        <fullName evidence="2">Uncharacterized protein</fullName>
    </submittedName>
</protein>
<evidence type="ECO:0000256" key="1">
    <source>
        <dbReference type="SAM" id="SignalP"/>
    </source>
</evidence>
<dbReference type="RefSeq" id="WP_170833524.1">
    <property type="nucleotide sequence ID" value="NZ_FNOI01000012.1"/>
</dbReference>
<proteinExistence type="predicted"/>